<protein>
    <recommendedName>
        <fullName evidence="2">fumarate hydratase</fullName>
        <ecNumber evidence="2">4.2.1.2</ecNumber>
    </recommendedName>
</protein>
<comment type="function">
    <text evidence="4">Catalyzes the reversible stereospecific interconversion of fumarate to L-malate. In mitochondrion, catalyzes the hydration of fumarate to L-malate in the tricarboxylic acid (TCA) cycle to facilitate a transition step in the production of energy in the form of NADH. In cytoplasm and nucleus, involved in DNA repair in response to DNA damage: following DNA double-strand breaks (DSBs), translocates from the cytosol to the nucleus and promotes DNA repair by catalyzing the dehydration of L-malate to fumarate.</text>
</comment>
<reference evidence="7 8" key="2">
    <citation type="journal article" date="2018" name="New Phytol.">
        <title>High intraspecific genome diversity in the model arbuscular mycorrhizal symbiont Rhizophagus irregularis.</title>
        <authorList>
            <person name="Chen E.C.H."/>
            <person name="Morin E."/>
            <person name="Beaudet D."/>
            <person name="Noel J."/>
            <person name="Yildirir G."/>
            <person name="Ndikumana S."/>
            <person name="Charron P."/>
            <person name="St-Onge C."/>
            <person name="Giorgi J."/>
            <person name="Kruger M."/>
            <person name="Marton T."/>
            <person name="Ropars J."/>
            <person name="Grigoriev I.V."/>
            <person name="Hainaut M."/>
            <person name="Henrissat B."/>
            <person name="Roux C."/>
            <person name="Martin F."/>
            <person name="Corradi N."/>
        </authorList>
    </citation>
    <scope>NUCLEOTIDE SEQUENCE [LARGE SCALE GENOMIC DNA]</scope>
    <source>
        <strain evidence="7 8">DAOM 197198</strain>
    </source>
</reference>
<evidence type="ECO:0000313" key="7">
    <source>
        <dbReference type="EMBL" id="POG79207.1"/>
    </source>
</evidence>
<dbReference type="EC" id="4.2.1.2" evidence="2"/>
<keyword evidence="8" id="KW-1185">Reference proteome</keyword>
<proteinExistence type="inferred from homology"/>
<accession>A0A2H5T0N7</accession>
<feature type="domain" description="Fumarate lyase N-terminal" evidence="5">
    <location>
        <begin position="41"/>
        <end position="372"/>
    </location>
</feature>
<reference evidence="7 8" key="1">
    <citation type="journal article" date="2013" name="Proc. Natl. Acad. Sci. U.S.A.">
        <title>Genome of an arbuscular mycorrhizal fungus provides insight into the oldest plant symbiosis.</title>
        <authorList>
            <person name="Tisserant E."/>
            <person name="Malbreil M."/>
            <person name="Kuo A."/>
            <person name="Kohler A."/>
            <person name="Symeonidi A."/>
            <person name="Balestrini R."/>
            <person name="Charron P."/>
            <person name="Duensing N."/>
            <person name="Frei Dit Frey N."/>
            <person name="Gianinazzi-Pearson V."/>
            <person name="Gilbert L.B."/>
            <person name="Handa Y."/>
            <person name="Herr J.R."/>
            <person name="Hijri M."/>
            <person name="Koul R."/>
            <person name="Kawaguchi M."/>
            <person name="Krajinski F."/>
            <person name="Lammers P.J."/>
            <person name="Masclaux F.G."/>
            <person name="Murat C."/>
            <person name="Morin E."/>
            <person name="Ndikumana S."/>
            <person name="Pagni M."/>
            <person name="Petitpierre D."/>
            <person name="Requena N."/>
            <person name="Rosikiewicz P."/>
            <person name="Riley R."/>
            <person name="Saito K."/>
            <person name="San Clemente H."/>
            <person name="Shapiro H."/>
            <person name="van Tuinen D."/>
            <person name="Becard G."/>
            <person name="Bonfante P."/>
            <person name="Paszkowski U."/>
            <person name="Shachar-Hill Y.Y."/>
            <person name="Tuskan G.A."/>
            <person name="Young P.W."/>
            <person name="Sanders I.R."/>
            <person name="Henrissat B."/>
            <person name="Rensing S.A."/>
            <person name="Grigoriev I.V."/>
            <person name="Corradi N."/>
            <person name="Roux C."/>
            <person name="Martin F."/>
        </authorList>
    </citation>
    <scope>NUCLEOTIDE SEQUENCE [LARGE SCALE GENOMIC DNA]</scope>
    <source>
        <strain evidence="7 8">DAOM 197198</strain>
    </source>
</reference>
<dbReference type="PROSITE" id="PS00163">
    <property type="entry name" value="FUMARATE_LYASES"/>
    <property type="match status" value="1"/>
</dbReference>
<dbReference type="GO" id="GO:0006108">
    <property type="term" value="P:malate metabolic process"/>
    <property type="evidence" value="ECO:0007669"/>
    <property type="project" value="TreeGrafter"/>
</dbReference>
<dbReference type="Gene3D" id="1.20.200.10">
    <property type="entry name" value="Fumarase/aspartase (Central domain)"/>
    <property type="match status" value="1"/>
</dbReference>
<dbReference type="AlphaFoldDB" id="A0A2H5T0N7"/>
<comment type="similarity">
    <text evidence="1">Belongs to the class-II fumarase/aspartase family. Fumarase subfamily.</text>
</comment>
<dbReference type="FunFam" id="1.10.275.10:FF:000001">
    <property type="entry name" value="Fumarate hydratase, mitochondrial"/>
    <property type="match status" value="1"/>
</dbReference>
<feature type="domain" description="Fumarase C C-terminal" evidence="6">
    <location>
        <begin position="438"/>
        <end position="490"/>
    </location>
</feature>
<dbReference type="GO" id="GO:0006106">
    <property type="term" value="P:fumarate metabolic process"/>
    <property type="evidence" value="ECO:0007669"/>
    <property type="project" value="InterPro"/>
</dbReference>
<dbReference type="Gene3D" id="1.10.275.10">
    <property type="entry name" value="Fumarase/aspartase (N-terminal domain)"/>
    <property type="match status" value="1"/>
</dbReference>
<dbReference type="FunFam" id="1.20.200.10:FF:000001">
    <property type="entry name" value="Fumarate hydratase, mitochondrial"/>
    <property type="match status" value="1"/>
</dbReference>
<dbReference type="PANTHER" id="PTHR11444:SF1">
    <property type="entry name" value="FUMARATE HYDRATASE, MITOCHONDRIAL"/>
    <property type="match status" value="1"/>
</dbReference>
<dbReference type="HAMAP" id="MF_00743">
    <property type="entry name" value="FumaraseC"/>
    <property type="match status" value="1"/>
</dbReference>
<dbReference type="GO" id="GO:0006099">
    <property type="term" value="P:tricarboxylic acid cycle"/>
    <property type="evidence" value="ECO:0007669"/>
    <property type="project" value="InterPro"/>
</dbReference>
<dbReference type="Proteomes" id="UP000018888">
    <property type="component" value="Unassembled WGS sequence"/>
</dbReference>
<dbReference type="InterPro" id="IPR000362">
    <property type="entry name" value="Fumarate_lyase_fam"/>
</dbReference>
<evidence type="ECO:0000256" key="3">
    <source>
        <dbReference type="ARBA" id="ARBA00023239"/>
    </source>
</evidence>
<gene>
    <name evidence="7" type="ORF">GLOIN_2v1528645</name>
</gene>
<dbReference type="EMBL" id="AUPC02000026">
    <property type="protein sequence ID" value="POG79207.1"/>
    <property type="molecule type" value="Genomic_DNA"/>
</dbReference>
<name>A0A2H5T0N7_RHIID</name>
<sequence length="493" mass="53831">MLKNLRFVRVQAKPIFRLQNRSFSIVSSHWQKYRIERDTFGDIEVPADRYWGAQTQRSLKNFDIGGPTERMPEPLIKAFGIIKRAAATVNATYGLDQKIGEAIVKAANEVSKGDLLDHFPLVVWQTGSGTQTNMNANEVIANRAIEILGGQLGSKSPVHPNDHVNMSQSSNDTFPTAMHVSAAIEINERLLPGLTQLRDAIAEKSKEFANIIKIGRTHLQDATPLTLGDEFSGYVQQLTFGIERIKTTLPRLYYLAQGGTAVGTGLNTRKGFDVNIANEIAKITNLPFQTAPNKFEALASHDTIVEVSGALNTVAVSLMKIANDIRLLGSGPRCGFGELSLPENEPGSSIMPGKVNPTQCEAMTMVAAQVIGNHTTISISGSNGHFELNVFKPVLIKNLLHSIRILGDASVSFTNNCVVGIKANEERINNIMQQSLMLVTALNPHIGYDKAAAVAKNAYKENLTLKESAIKLGLLTSEQFDEYVKPEKMLGPK</sequence>
<evidence type="ECO:0000313" key="8">
    <source>
        <dbReference type="Proteomes" id="UP000018888"/>
    </source>
</evidence>
<dbReference type="PANTHER" id="PTHR11444">
    <property type="entry name" value="ASPARTATEAMMONIA/ARGININOSUCCINATE/ADENYLOSUCCINATE LYASE"/>
    <property type="match status" value="1"/>
</dbReference>
<dbReference type="InterPro" id="IPR018951">
    <property type="entry name" value="Fumarase_C_C"/>
</dbReference>
<evidence type="ECO:0000256" key="1">
    <source>
        <dbReference type="ARBA" id="ARBA00009084"/>
    </source>
</evidence>
<dbReference type="InterPro" id="IPR022761">
    <property type="entry name" value="Fumarate_lyase_N"/>
</dbReference>
<dbReference type="SUPFAM" id="SSF48557">
    <property type="entry name" value="L-aspartase-like"/>
    <property type="match status" value="1"/>
</dbReference>
<dbReference type="InterPro" id="IPR005677">
    <property type="entry name" value="Fum_hydII"/>
</dbReference>
<dbReference type="STRING" id="747089.A0A2H5T0N7"/>
<dbReference type="InterPro" id="IPR008948">
    <property type="entry name" value="L-Aspartase-like"/>
</dbReference>
<dbReference type="Gene3D" id="1.10.40.30">
    <property type="entry name" value="Fumarase/aspartase (C-terminal domain)"/>
    <property type="match status" value="1"/>
</dbReference>
<dbReference type="GO" id="GO:0004333">
    <property type="term" value="F:fumarate hydratase activity"/>
    <property type="evidence" value="ECO:0007669"/>
    <property type="project" value="UniProtKB-EC"/>
</dbReference>
<keyword evidence="3" id="KW-0456">Lyase</keyword>
<dbReference type="Pfam" id="PF10415">
    <property type="entry name" value="FumaraseC_C"/>
    <property type="match status" value="1"/>
</dbReference>
<dbReference type="CDD" id="cd01362">
    <property type="entry name" value="Fumarase_classII"/>
    <property type="match status" value="1"/>
</dbReference>
<dbReference type="NCBIfam" id="NF008909">
    <property type="entry name" value="PRK12273.1"/>
    <property type="match status" value="1"/>
</dbReference>
<dbReference type="NCBIfam" id="TIGR00979">
    <property type="entry name" value="fumC_II"/>
    <property type="match status" value="1"/>
</dbReference>
<dbReference type="VEuPathDB" id="FungiDB:RhiirFUN_019729"/>
<organism evidence="7 8">
    <name type="scientific">Rhizophagus irregularis (strain DAOM 181602 / DAOM 197198 / MUCL 43194)</name>
    <name type="common">Arbuscular mycorrhizal fungus</name>
    <name type="synonym">Glomus intraradices</name>
    <dbReference type="NCBI Taxonomy" id="747089"/>
    <lineage>
        <taxon>Eukaryota</taxon>
        <taxon>Fungi</taxon>
        <taxon>Fungi incertae sedis</taxon>
        <taxon>Mucoromycota</taxon>
        <taxon>Glomeromycotina</taxon>
        <taxon>Glomeromycetes</taxon>
        <taxon>Glomerales</taxon>
        <taxon>Glomeraceae</taxon>
        <taxon>Rhizophagus</taxon>
    </lineage>
</organism>
<dbReference type="Pfam" id="PF00206">
    <property type="entry name" value="Lyase_1"/>
    <property type="match status" value="1"/>
</dbReference>
<evidence type="ECO:0000259" key="6">
    <source>
        <dbReference type="Pfam" id="PF10415"/>
    </source>
</evidence>
<dbReference type="InterPro" id="IPR024083">
    <property type="entry name" value="Fumarase/histidase_N"/>
</dbReference>
<evidence type="ECO:0000256" key="2">
    <source>
        <dbReference type="ARBA" id="ARBA00012921"/>
    </source>
</evidence>
<dbReference type="GO" id="GO:0005739">
    <property type="term" value="C:mitochondrion"/>
    <property type="evidence" value="ECO:0007669"/>
    <property type="project" value="TreeGrafter"/>
</dbReference>
<comment type="caution">
    <text evidence="7">The sequence shown here is derived from an EMBL/GenBank/DDBJ whole genome shotgun (WGS) entry which is preliminary data.</text>
</comment>
<dbReference type="FunFam" id="1.10.40.30:FF:000002">
    <property type="entry name" value="Fumarate hydratase class II"/>
    <property type="match status" value="1"/>
</dbReference>
<evidence type="ECO:0000259" key="5">
    <source>
        <dbReference type="Pfam" id="PF00206"/>
    </source>
</evidence>
<dbReference type="InterPro" id="IPR020557">
    <property type="entry name" value="Fumarate_lyase_CS"/>
</dbReference>
<evidence type="ECO:0000256" key="4">
    <source>
        <dbReference type="ARBA" id="ARBA00056821"/>
    </source>
</evidence>
<dbReference type="PRINTS" id="PR00149">
    <property type="entry name" value="FUMRATELYASE"/>
</dbReference>